<feature type="non-terminal residue" evidence="4">
    <location>
        <position position="167"/>
    </location>
</feature>
<dbReference type="InterPro" id="IPR055342">
    <property type="entry name" value="MreC_beta-barrel_core"/>
</dbReference>
<feature type="coiled-coil region" evidence="1">
    <location>
        <begin position="60"/>
        <end position="104"/>
    </location>
</feature>
<feature type="non-terminal residue" evidence="4">
    <location>
        <position position="1"/>
    </location>
</feature>
<sequence length="167" mass="18998">MRNIYLALLKFKDHFIFFIAVTLSIFLLFRNDATDIHIIRGKFSDRFSIISFPFAWIKSMMQLENETQLLREKNMQLSLQLESMINANNEYDSLRELLEFKQEHKLELLSAKVVNMGASSNLSSITLDIGSEQGVQMDQAVLAPEGVIGKTVVVGKRSSVVQILNDV</sequence>
<keyword evidence="1" id="KW-0175">Coiled coil</keyword>
<name>A0A383B961_9ZZZZ</name>
<evidence type="ECO:0000256" key="2">
    <source>
        <dbReference type="SAM" id="Phobius"/>
    </source>
</evidence>
<organism evidence="4">
    <name type="scientific">marine metagenome</name>
    <dbReference type="NCBI Taxonomy" id="408172"/>
    <lineage>
        <taxon>unclassified sequences</taxon>
        <taxon>metagenomes</taxon>
        <taxon>ecological metagenomes</taxon>
    </lineage>
</organism>
<feature type="transmembrane region" description="Helical" evidence="2">
    <location>
        <begin position="15"/>
        <end position="33"/>
    </location>
</feature>
<dbReference type="PANTHER" id="PTHR34138">
    <property type="entry name" value="CELL SHAPE-DETERMINING PROTEIN MREC"/>
    <property type="match status" value="1"/>
</dbReference>
<protein>
    <recommendedName>
        <fullName evidence="3">Rod shape-determining protein MreC beta-barrel core domain-containing protein</fullName>
    </recommendedName>
</protein>
<dbReference type="InterPro" id="IPR042177">
    <property type="entry name" value="Cell/Rod_1"/>
</dbReference>
<dbReference type="AlphaFoldDB" id="A0A383B961"/>
<dbReference type="InterPro" id="IPR007221">
    <property type="entry name" value="MreC"/>
</dbReference>
<dbReference type="GO" id="GO:0008360">
    <property type="term" value="P:regulation of cell shape"/>
    <property type="evidence" value="ECO:0007669"/>
    <property type="project" value="InterPro"/>
</dbReference>
<reference evidence="4" key="1">
    <citation type="submission" date="2018-05" db="EMBL/GenBank/DDBJ databases">
        <authorList>
            <person name="Lanie J.A."/>
            <person name="Ng W.-L."/>
            <person name="Kazmierczak K.M."/>
            <person name="Andrzejewski T.M."/>
            <person name="Davidsen T.M."/>
            <person name="Wayne K.J."/>
            <person name="Tettelin H."/>
            <person name="Glass J.I."/>
            <person name="Rusch D."/>
            <person name="Podicherti R."/>
            <person name="Tsui H.-C.T."/>
            <person name="Winkler M.E."/>
        </authorList>
    </citation>
    <scope>NUCLEOTIDE SEQUENCE</scope>
</reference>
<gene>
    <name evidence="4" type="ORF">METZ01_LOCUS469235</name>
</gene>
<feature type="domain" description="Rod shape-determining protein MreC beta-barrel core" evidence="3">
    <location>
        <begin position="113"/>
        <end position="166"/>
    </location>
</feature>
<dbReference type="EMBL" id="UINC01198431">
    <property type="protein sequence ID" value="SVE16381.1"/>
    <property type="molecule type" value="Genomic_DNA"/>
</dbReference>
<evidence type="ECO:0000313" key="4">
    <source>
        <dbReference type="EMBL" id="SVE16381.1"/>
    </source>
</evidence>
<dbReference type="Pfam" id="PF04085">
    <property type="entry name" value="MreC"/>
    <property type="match status" value="1"/>
</dbReference>
<keyword evidence="2" id="KW-0472">Membrane</keyword>
<evidence type="ECO:0000256" key="1">
    <source>
        <dbReference type="SAM" id="Coils"/>
    </source>
</evidence>
<accession>A0A383B961</accession>
<keyword evidence="2" id="KW-1133">Transmembrane helix</keyword>
<evidence type="ECO:0000259" key="3">
    <source>
        <dbReference type="Pfam" id="PF04085"/>
    </source>
</evidence>
<dbReference type="PANTHER" id="PTHR34138:SF1">
    <property type="entry name" value="CELL SHAPE-DETERMINING PROTEIN MREC"/>
    <property type="match status" value="1"/>
</dbReference>
<keyword evidence="2" id="KW-0812">Transmembrane</keyword>
<proteinExistence type="predicted"/>
<dbReference type="GO" id="GO:0005886">
    <property type="term" value="C:plasma membrane"/>
    <property type="evidence" value="ECO:0007669"/>
    <property type="project" value="TreeGrafter"/>
</dbReference>
<dbReference type="Gene3D" id="2.40.10.340">
    <property type="entry name" value="Rod shape-determining protein MreC, domain 1"/>
    <property type="match status" value="1"/>
</dbReference>